<reference evidence="4 5" key="1">
    <citation type="journal article" date="2015" name="Nature">
        <title>rRNA introns, odd ribosomes, and small enigmatic genomes across a large radiation of phyla.</title>
        <authorList>
            <person name="Brown C.T."/>
            <person name="Hug L.A."/>
            <person name="Thomas B.C."/>
            <person name="Sharon I."/>
            <person name="Castelle C.J."/>
            <person name="Singh A."/>
            <person name="Wilkins M.J."/>
            <person name="Williams K.H."/>
            <person name="Banfield J.F."/>
        </authorList>
    </citation>
    <scope>NUCLEOTIDE SEQUENCE [LARGE SCALE GENOMIC DNA]</scope>
</reference>
<evidence type="ECO:0000259" key="3">
    <source>
        <dbReference type="Pfam" id="PF17782"/>
    </source>
</evidence>
<comment type="similarity">
    <text evidence="1">Belongs to the DprA/Smf family.</text>
</comment>
<feature type="domain" description="Smf/DprA SLOG" evidence="2">
    <location>
        <begin position="21"/>
        <end position="207"/>
    </location>
</feature>
<feature type="domain" description="DprA winged helix" evidence="3">
    <location>
        <begin position="229"/>
        <end position="275"/>
    </location>
</feature>
<gene>
    <name evidence="4" type="ORF">UX86_C0040G0009</name>
</gene>
<dbReference type="PANTHER" id="PTHR43022">
    <property type="entry name" value="PROTEIN SMF"/>
    <property type="match status" value="1"/>
</dbReference>
<comment type="caution">
    <text evidence="4">The sequence shown here is derived from an EMBL/GenBank/DDBJ whole genome shotgun (WGS) entry which is preliminary data.</text>
</comment>
<dbReference type="InterPro" id="IPR057666">
    <property type="entry name" value="DrpA_SLOG"/>
</dbReference>
<protein>
    <submittedName>
        <fullName evidence="4">Protecting protein DprA, DNA processing protein</fullName>
    </submittedName>
</protein>
<dbReference type="Gene3D" id="1.10.10.10">
    <property type="entry name" value="Winged helix-like DNA-binding domain superfamily/Winged helix DNA-binding domain"/>
    <property type="match status" value="1"/>
</dbReference>
<dbReference type="EMBL" id="LCNU01000040">
    <property type="protein sequence ID" value="KKU62935.1"/>
    <property type="molecule type" value="Genomic_DNA"/>
</dbReference>
<dbReference type="Proteomes" id="UP000034502">
    <property type="component" value="Unassembled WGS sequence"/>
</dbReference>
<evidence type="ECO:0000313" key="4">
    <source>
        <dbReference type="EMBL" id="KKU62935.1"/>
    </source>
</evidence>
<dbReference type="InterPro" id="IPR003488">
    <property type="entry name" value="DprA"/>
</dbReference>
<evidence type="ECO:0000256" key="1">
    <source>
        <dbReference type="ARBA" id="ARBA00006525"/>
    </source>
</evidence>
<dbReference type="STRING" id="1618364.UX86_C0040G0009"/>
<dbReference type="SUPFAM" id="SSF102405">
    <property type="entry name" value="MCP/YpsA-like"/>
    <property type="match status" value="1"/>
</dbReference>
<sequence length="283" mass="31360">MANQFGSIEGKKVKGLADLGSRCPKKLWFRGNWDDKLFENAAAIIGSRRMTDYGRKVTEKMAAQLTAEGKTIVSGLVYGVDQTVHRACLEFGGRTVAVLGWGIGWDKLGDEEKKLIESIEKNGGLVISEWEGMRPALWTFAYRDRIMAAMASEIYVAEAAVKSGTMITVEWGLKLGREIWAVPGPVTSKVSEGTNKLISEGKARMWMPNQQASLSLRDKNNTQRDRSNTDIYISLQNETLTVDELARKLGKPVEEVGGQLSLLELSGEVEEREGKYSIINILE</sequence>
<dbReference type="Pfam" id="PF02481">
    <property type="entry name" value="DNA_processg_A"/>
    <property type="match status" value="1"/>
</dbReference>
<dbReference type="Pfam" id="PF17782">
    <property type="entry name" value="WHD_DprA"/>
    <property type="match status" value="1"/>
</dbReference>
<accession>A0A0G1UYZ4</accession>
<dbReference type="InterPro" id="IPR036388">
    <property type="entry name" value="WH-like_DNA-bd_sf"/>
</dbReference>
<organism evidence="4 5">
    <name type="scientific">Candidatus Amesbacteria bacterium GW2011_GWC1_47_15</name>
    <dbReference type="NCBI Taxonomy" id="1618364"/>
    <lineage>
        <taxon>Bacteria</taxon>
        <taxon>Candidatus Amesiibacteriota</taxon>
    </lineage>
</organism>
<dbReference type="PANTHER" id="PTHR43022:SF1">
    <property type="entry name" value="PROTEIN SMF"/>
    <property type="match status" value="1"/>
</dbReference>
<dbReference type="GO" id="GO:0009294">
    <property type="term" value="P:DNA-mediated transformation"/>
    <property type="evidence" value="ECO:0007669"/>
    <property type="project" value="InterPro"/>
</dbReference>
<evidence type="ECO:0000259" key="2">
    <source>
        <dbReference type="Pfam" id="PF02481"/>
    </source>
</evidence>
<name>A0A0G1UYZ4_9BACT</name>
<dbReference type="Gene3D" id="3.40.50.450">
    <property type="match status" value="1"/>
</dbReference>
<evidence type="ECO:0000313" key="5">
    <source>
        <dbReference type="Proteomes" id="UP000034502"/>
    </source>
</evidence>
<proteinExistence type="inferred from homology"/>
<dbReference type="InterPro" id="IPR041614">
    <property type="entry name" value="DprA_WH"/>
</dbReference>
<dbReference type="AlphaFoldDB" id="A0A0G1UYZ4"/>